<gene>
    <name evidence="3" type="ORF">BJP36_20300</name>
</gene>
<dbReference type="EMBL" id="CP017708">
    <property type="protein sequence ID" value="AOY81900.1"/>
    <property type="molecule type" value="Genomic_DNA"/>
</dbReference>
<dbReference type="InterPro" id="IPR036691">
    <property type="entry name" value="Endo/exonu/phosph_ase_sf"/>
</dbReference>
<keyword evidence="3" id="KW-0255">Endonuclease</keyword>
<keyword evidence="3" id="KW-0378">Hydrolase</keyword>
<proteinExistence type="predicted"/>
<evidence type="ECO:0000256" key="1">
    <source>
        <dbReference type="SAM" id="Phobius"/>
    </source>
</evidence>
<evidence type="ECO:0000313" key="3">
    <source>
        <dbReference type="EMBL" id="AOY81900.1"/>
    </source>
</evidence>
<dbReference type="SUPFAM" id="SSF56219">
    <property type="entry name" value="DNase I-like"/>
    <property type="match status" value="1"/>
</dbReference>
<reference evidence="4" key="1">
    <citation type="submission" date="2016-10" db="EMBL/GenBank/DDBJ databases">
        <title>Comparative genomics uncovers the prolific and rare metabolic potential of the cyanobacterial genus Moorea.</title>
        <authorList>
            <person name="Leao T."/>
            <person name="Castelao G."/>
            <person name="Korobeynikov A."/>
            <person name="Monroe E.A."/>
            <person name="Podell S."/>
            <person name="Glukhov E."/>
            <person name="Allen E."/>
            <person name="Gerwick W.H."/>
            <person name="Gerwick L."/>
        </authorList>
    </citation>
    <scope>NUCLEOTIDE SEQUENCE [LARGE SCALE GENOMIC DNA]</scope>
    <source>
        <strain evidence="4">JHB</strain>
    </source>
</reference>
<dbReference type="AlphaFoldDB" id="A0A1D9G3B9"/>
<dbReference type="Pfam" id="PF03372">
    <property type="entry name" value="Exo_endo_phos"/>
    <property type="match status" value="1"/>
</dbReference>
<feature type="transmembrane region" description="Helical" evidence="1">
    <location>
        <begin position="12"/>
        <end position="38"/>
    </location>
</feature>
<evidence type="ECO:0000313" key="4">
    <source>
        <dbReference type="Proteomes" id="UP000176944"/>
    </source>
</evidence>
<evidence type="ECO:0000259" key="2">
    <source>
        <dbReference type="Pfam" id="PF03372"/>
    </source>
</evidence>
<dbReference type="GO" id="GO:0004519">
    <property type="term" value="F:endonuclease activity"/>
    <property type="evidence" value="ECO:0007669"/>
    <property type="project" value="UniProtKB-KW"/>
</dbReference>
<keyword evidence="1" id="KW-0472">Membrane</keyword>
<protein>
    <submittedName>
        <fullName evidence="3">Endonuclease/exonuclease/phosphatase</fullName>
    </submittedName>
</protein>
<feature type="transmembrane region" description="Helical" evidence="1">
    <location>
        <begin position="72"/>
        <end position="93"/>
    </location>
</feature>
<dbReference type="Gene3D" id="3.60.10.10">
    <property type="entry name" value="Endonuclease/exonuclease/phosphatase"/>
    <property type="match status" value="1"/>
</dbReference>
<dbReference type="InterPro" id="IPR005135">
    <property type="entry name" value="Endo/exonuclease/phosphatase"/>
</dbReference>
<accession>A0A1D9G3B9</accession>
<dbReference type="Proteomes" id="UP000176944">
    <property type="component" value="Chromosome"/>
</dbReference>
<keyword evidence="1" id="KW-0812">Transmembrane</keyword>
<sequence length="365" mass="41594">MTTSNYNPLVKVLNNWILSLFISLSIVVTLLSITSYFFRDNIYLEFTTNFKHQYLVLGALPLSYFALTRRKLWLIVTLFCLLINLTEIIPWYIPKLSFGASGEPMGLFLFNVSFSNTQYGDAIALVKEEKPTIAAFLEAKDPWPEQLEALREVLPYNISIPELKIEVYSRLPLQESEILEYGKSRGLVKLDLRIAGADASVIVTHSYPQFYFGKQEDFGNQGDFGKQGDLEKQGWQWRNQDLEEEIGNYIRQIEKPVVLIGDLNVTMWSPYYKSLIESSRLRDARAGFGILPTLSKFSPANPWLAIPVDHCLVSRDVKVIKMRTGPDLGSDHLPVITDIALRASQKSEVRSQKSEVRSQKSEVRS</sequence>
<organism evidence="3 4">
    <name type="scientific">Moorena producens (strain JHB)</name>
    <dbReference type="NCBI Taxonomy" id="1454205"/>
    <lineage>
        <taxon>Bacteria</taxon>
        <taxon>Bacillati</taxon>
        <taxon>Cyanobacteriota</taxon>
        <taxon>Cyanophyceae</taxon>
        <taxon>Coleofasciculales</taxon>
        <taxon>Coleofasciculaceae</taxon>
        <taxon>Moorena</taxon>
    </lineage>
</organism>
<name>A0A1D9G3B9_MOOP1</name>
<feature type="transmembrane region" description="Helical" evidence="1">
    <location>
        <begin position="50"/>
        <end position="67"/>
    </location>
</feature>
<keyword evidence="3" id="KW-0540">Nuclease</keyword>
<keyword evidence="1" id="KW-1133">Transmembrane helix</keyword>
<feature type="domain" description="Endonuclease/exonuclease/phosphatase" evidence="2">
    <location>
        <begin position="110"/>
        <end position="332"/>
    </location>
</feature>